<evidence type="ECO:0000256" key="1">
    <source>
        <dbReference type="SAM" id="MobiDB-lite"/>
    </source>
</evidence>
<dbReference type="EMBL" id="GBRH01256048">
    <property type="protein sequence ID" value="JAD41847.1"/>
    <property type="molecule type" value="Transcribed_RNA"/>
</dbReference>
<protein>
    <submittedName>
        <fullName evidence="2">Uncharacterized protein</fullName>
    </submittedName>
</protein>
<accession>A0A0A9A475</accession>
<feature type="compositionally biased region" description="Basic and acidic residues" evidence="1">
    <location>
        <begin position="9"/>
        <end position="24"/>
    </location>
</feature>
<feature type="compositionally biased region" description="Acidic residues" evidence="1">
    <location>
        <begin position="51"/>
        <end position="67"/>
    </location>
</feature>
<reference evidence="2" key="2">
    <citation type="journal article" date="2015" name="Data Brief">
        <title>Shoot transcriptome of the giant reed, Arundo donax.</title>
        <authorList>
            <person name="Barrero R.A."/>
            <person name="Guerrero F.D."/>
            <person name="Moolhuijzen P."/>
            <person name="Goolsby J.A."/>
            <person name="Tidwell J."/>
            <person name="Bellgard S.E."/>
            <person name="Bellgard M.I."/>
        </authorList>
    </citation>
    <scope>NUCLEOTIDE SEQUENCE</scope>
    <source>
        <tissue evidence="2">Shoot tissue taken approximately 20 cm above the soil surface</tissue>
    </source>
</reference>
<feature type="region of interest" description="Disordered" evidence="1">
    <location>
        <begin position="44"/>
        <end position="67"/>
    </location>
</feature>
<reference evidence="2" key="1">
    <citation type="submission" date="2014-09" db="EMBL/GenBank/DDBJ databases">
        <authorList>
            <person name="Magalhaes I.L.F."/>
            <person name="Oliveira U."/>
            <person name="Santos F.R."/>
            <person name="Vidigal T.H.D.A."/>
            <person name="Brescovit A.D."/>
            <person name="Santos A.J."/>
        </authorList>
    </citation>
    <scope>NUCLEOTIDE SEQUENCE</scope>
    <source>
        <tissue evidence="2">Shoot tissue taken approximately 20 cm above the soil surface</tissue>
    </source>
</reference>
<sequence>MIKSYNGLIKREGKAMRKKPKQTEGKEWLNFPLIFPLGHRSRSKAEGASLLEEDDDDGDDAAEDSAP</sequence>
<dbReference type="AlphaFoldDB" id="A0A0A9A475"/>
<feature type="region of interest" description="Disordered" evidence="1">
    <location>
        <begin position="1"/>
        <end position="24"/>
    </location>
</feature>
<name>A0A0A9A475_ARUDO</name>
<evidence type="ECO:0000313" key="2">
    <source>
        <dbReference type="EMBL" id="JAD41847.1"/>
    </source>
</evidence>
<proteinExistence type="predicted"/>
<organism evidence="2">
    <name type="scientific">Arundo donax</name>
    <name type="common">Giant reed</name>
    <name type="synonym">Donax arundinaceus</name>
    <dbReference type="NCBI Taxonomy" id="35708"/>
    <lineage>
        <taxon>Eukaryota</taxon>
        <taxon>Viridiplantae</taxon>
        <taxon>Streptophyta</taxon>
        <taxon>Embryophyta</taxon>
        <taxon>Tracheophyta</taxon>
        <taxon>Spermatophyta</taxon>
        <taxon>Magnoliopsida</taxon>
        <taxon>Liliopsida</taxon>
        <taxon>Poales</taxon>
        <taxon>Poaceae</taxon>
        <taxon>PACMAD clade</taxon>
        <taxon>Arundinoideae</taxon>
        <taxon>Arundineae</taxon>
        <taxon>Arundo</taxon>
    </lineage>
</organism>